<name>T1K3U4_TETUR</name>
<dbReference type="STRING" id="32264.T1K3U4"/>
<keyword evidence="4 10" id="KW-1133">Transmembrane helix</keyword>
<accession>T1K3U4</accession>
<feature type="domain" description="G-protein coupled receptors family 1 profile" evidence="11">
    <location>
        <begin position="49"/>
        <end position="314"/>
    </location>
</feature>
<protein>
    <recommendedName>
        <fullName evidence="11">G-protein coupled receptors family 1 profile domain-containing protein</fullName>
    </recommendedName>
</protein>
<evidence type="ECO:0000256" key="7">
    <source>
        <dbReference type="ARBA" id="ARBA00023170"/>
    </source>
</evidence>
<dbReference type="InterPro" id="IPR000276">
    <property type="entry name" value="GPCR_Rhodpsn"/>
</dbReference>
<comment type="subcellular location">
    <subcellularLocation>
        <location evidence="1">Membrane</location>
        <topology evidence="1">Multi-pass membrane protein</topology>
    </subcellularLocation>
</comment>
<keyword evidence="5 9" id="KW-0297">G-protein coupled receptor</keyword>
<dbReference type="PRINTS" id="PR00237">
    <property type="entry name" value="GPCRRHODOPSN"/>
</dbReference>
<keyword evidence="7 9" id="KW-0675">Receptor</keyword>
<proteinExistence type="inferred from homology"/>
<dbReference type="GO" id="GO:0004983">
    <property type="term" value="F:neuropeptide Y receptor activity"/>
    <property type="evidence" value="ECO:0007669"/>
    <property type="project" value="InterPro"/>
</dbReference>
<feature type="transmembrane region" description="Helical" evidence="10">
    <location>
        <begin position="252"/>
        <end position="275"/>
    </location>
</feature>
<organism evidence="12 13">
    <name type="scientific">Tetranychus urticae</name>
    <name type="common">Two-spotted spider mite</name>
    <dbReference type="NCBI Taxonomy" id="32264"/>
    <lineage>
        <taxon>Eukaryota</taxon>
        <taxon>Metazoa</taxon>
        <taxon>Ecdysozoa</taxon>
        <taxon>Arthropoda</taxon>
        <taxon>Chelicerata</taxon>
        <taxon>Arachnida</taxon>
        <taxon>Acari</taxon>
        <taxon>Acariformes</taxon>
        <taxon>Trombidiformes</taxon>
        <taxon>Prostigmata</taxon>
        <taxon>Eleutherengona</taxon>
        <taxon>Raphignathae</taxon>
        <taxon>Tetranychoidea</taxon>
        <taxon>Tetranychidae</taxon>
        <taxon>Tetranychus</taxon>
    </lineage>
</organism>
<sequence>MNLNNTDIELDQHNSSFLSDNYDDSALGEPFQIFLICLYSVTALLAFAGNITAIWVLMAGKRSSKELRIFLVNLAASDITMALFSIPFTYTSYMLNRWIFHPSFCPFVQFMTLCSVIVSVYTLTAIGIDRYCAIMNPFSSTNWTKARGKLTVGLIWFLALTASSTQLIHGKAVEEFSGNETIYICREVWPSPVAERTYTMIIFVITFVLPMIILVYTYTCIAWKMLNHTSPGNANAARDEAQLEAKMKVIKMLAVVVILFALCWLPLQLFNILYWFEIYIFDPDTQIGIYLHNGLFFLCHWLAMANSFLNPIIYCFMSDNFRVTMVKLIHFAERKHDSTIINTRLF</sequence>
<feature type="transmembrane region" description="Helical" evidence="10">
    <location>
        <begin position="150"/>
        <end position="169"/>
    </location>
</feature>
<reference evidence="13" key="1">
    <citation type="submission" date="2011-08" db="EMBL/GenBank/DDBJ databases">
        <authorList>
            <person name="Rombauts S."/>
        </authorList>
    </citation>
    <scope>NUCLEOTIDE SEQUENCE</scope>
    <source>
        <strain evidence="13">London</strain>
    </source>
</reference>
<dbReference type="Proteomes" id="UP000015104">
    <property type="component" value="Unassembled WGS sequence"/>
</dbReference>
<keyword evidence="3 9" id="KW-0812">Transmembrane</keyword>
<evidence type="ECO:0000256" key="3">
    <source>
        <dbReference type="ARBA" id="ARBA00022692"/>
    </source>
</evidence>
<feature type="transmembrane region" description="Helical" evidence="10">
    <location>
        <begin position="295"/>
        <end position="317"/>
    </location>
</feature>
<evidence type="ECO:0000256" key="8">
    <source>
        <dbReference type="ARBA" id="ARBA00023224"/>
    </source>
</evidence>
<dbReference type="SUPFAM" id="SSF81321">
    <property type="entry name" value="Family A G protein-coupled receptor-like"/>
    <property type="match status" value="1"/>
</dbReference>
<dbReference type="PRINTS" id="PR01012">
    <property type="entry name" value="NRPEPTIDEYR"/>
</dbReference>
<keyword evidence="6 10" id="KW-0472">Membrane</keyword>
<keyword evidence="13" id="KW-1185">Reference proteome</keyword>
<dbReference type="Pfam" id="PF00001">
    <property type="entry name" value="7tm_1"/>
    <property type="match status" value="1"/>
</dbReference>
<dbReference type="EMBL" id="CAEY01001560">
    <property type="status" value="NOT_ANNOTATED_CDS"/>
    <property type="molecule type" value="Genomic_DNA"/>
</dbReference>
<reference evidence="12" key="2">
    <citation type="submission" date="2015-06" db="UniProtKB">
        <authorList>
            <consortium name="EnsemblMetazoa"/>
        </authorList>
    </citation>
    <scope>IDENTIFICATION</scope>
</reference>
<comment type="similarity">
    <text evidence="2 9">Belongs to the G-protein coupled receptor 1 family.</text>
</comment>
<feature type="transmembrane region" description="Helical" evidence="10">
    <location>
        <begin position="31"/>
        <end position="57"/>
    </location>
</feature>
<dbReference type="GO" id="GO:0005886">
    <property type="term" value="C:plasma membrane"/>
    <property type="evidence" value="ECO:0007669"/>
    <property type="project" value="TreeGrafter"/>
</dbReference>
<evidence type="ECO:0000313" key="13">
    <source>
        <dbReference type="Proteomes" id="UP000015104"/>
    </source>
</evidence>
<evidence type="ECO:0000256" key="4">
    <source>
        <dbReference type="ARBA" id="ARBA00022989"/>
    </source>
</evidence>
<dbReference type="PANTHER" id="PTHR45695:SF9">
    <property type="entry name" value="LEUCOKININ RECEPTOR"/>
    <property type="match status" value="1"/>
</dbReference>
<feature type="transmembrane region" description="Helical" evidence="10">
    <location>
        <begin position="110"/>
        <end position="129"/>
    </location>
</feature>
<dbReference type="AlphaFoldDB" id="T1K3U4"/>
<dbReference type="PROSITE" id="PS50262">
    <property type="entry name" value="G_PROTEIN_RECEP_F1_2"/>
    <property type="match status" value="1"/>
</dbReference>
<dbReference type="InterPro" id="IPR000611">
    <property type="entry name" value="NPY_rcpt"/>
</dbReference>
<evidence type="ECO:0000256" key="1">
    <source>
        <dbReference type="ARBA" id="ARBA00004141"/>
    </source>
</evidence>
<dbReference type="PROSITE" id="PS00237">
    <property type="entry name" value="G_PROTEIN_RECEP_F1_1"/>
    <property type="match status" value="1"/>
</dbReference>
<evidence type="ECO:0000256" key="6">
    <source>
        <dbReference type="ARBA" id="ARBA00023136"/>
    </source>
</evidence>
<evidence type="ECO:0000256" key="2">
    <source>
        <dbReference type="ARBA" id="ARBA00010663"/>
    </source>
</evidence>
<evidence type="ECO:0000259" key="11">
    <source>
        <dbReference type="PROSITE" id="PS50262"/>
    </source>
</evidence>
<evidence type="ECO:0000256" key="9">
    <source>
        <dbReference type="RuleBase" id="RU000688"/>
    </source>
</evidence>
<evidence type="ECO:0000256" key="10">
    <source>
        <dbReference type="SAM" id="Phobius"/>
    </source>
</evidence>
<feature type="transmembrane region" description="Helical" evidence="10">
    <location>
        <begin position="198"/>
        <end position="218"/>
    </location>
</feature>
<evidence type="ECO:0000256" key="5">
    <source>
        <dbReference type="ARBA" id="ARBA00023040"/>
    </source>
</evidence>
<dbReference type="InterPro" id="IPR017452">
    <property type="entry name" value="GPCR_Rhodpsn_7TM"/>
</dbReference>
<evidence type="ECO:0000313" key="12">
    <source>
        <dbReference type="EnsemblMetazoa" id="tetur05g00270.1"/>
    </source>
</evidence>
<dbReference type="PANTHER" id="PTHR45695">
    <property type="entry name" value="LEUCOKININ RECEPTOR-RELATED"/>
    <property type="match status" value="1"/>
</dbReference>
<dbReference type="eggNOG" id="KOG3656">
    <property type="taxonomic scope" value="Eukaryota"/>
</dbReference>
<dbReference type="HOGENOM" id="CLU_009579_6_1_1"/>
<feature type="transmembrane region" description="Helical" evidence="10">
    <location>
        <begin position="69"/>
        <end position="90"/>
    </location>
</feature>
<dbReference type="Gene3D" id="1.20.1070.10">
    <property type="entry name" value="Rhodopsin 7-helix transmembrane proteins"/>
    <property type="match status" value="1"/>
</dbReference>
<dbReference type="EnsemblMetazoa" id="tetur05g00270.1">
    <property type="protein sequence ID" value="tetur05g00270.1"/>
    <property type="gene ID" value="tetur05g00270"/>
</dbReference>
<keyword evidence="8 9" id="KW-0807">Transducer</keyword>